<proteinExistence type="predicted"/>
<evidence type="ECO:0000313" key="1">
    <source>
        <dbReference type="EMBL" id="KAH9845545.1"/>
    </source>
</evidence>
<dbReference type="AlphaFoldDB" id="A0A9W7T1V8"/>
<reference evidence="1 2" key="2">
    <citation type="journal article" date="2021" name="Curr. Genet.">
        <title>Genetic response to nitrogen starvation in the aggressive Eucalyptus foliar pathogen Teratosphaeria destructans.</title>
        <authorList>
            <person name="Havenga M."/>
            <person name="Wingfield B.D."/>
            <person name="Wingfield M.J."/>
            <person name="Dreyer L.L."/>
            <person name="Roets F."/>
            <person name="Aylward J."/>
        </authorList>
    </citation>
    <scope>NUCLEOTIDE SEQUENCE [LARGE SCALE GENOMIC DNA]</scope>
    <source>
        <strain evidence="1">CMW44962</strain>
    </source>
</reference>
<dbReference type="GO" id="GO:0009117">
    <property type="term" value="P:nucleotide metabolic process"/>
    <property type="evidence" value="ECO:0007669"/>
    <property type="project" value="InterPro"/>
</dbReference>
<dbReference type="Pfam" id="PF06437">
    <property type="entry name" value="ISN1"/>
    <property type="match status" value="1"/>
</dbReference>
<dbReference type="GO" id="GO:0006190">
    <property type="term" value="P:inosine salvage"/>
    <property type="evidence" value="ECO:0007669"/>
    <property type="project" value="InterPro"/>
</dbReference>
<dbReference type="GO" id="GO:0008253">
    <property type="term" value="F:5'-nucleotidase activity"/>
    <property type="evidence" value="ECO:0007669"/>
    <property type="project" value="InterPro"/>
</dbReference>
<dbReference type="EMBL" id="RIBY02000040">
    <property type="protein sequence ID" value="KAH9845545.1"/>
    <property type="molecule type" value="Genomic_DNA"/>
</dbReference>
<evidence type="ECO:0000313" key="2">
    <source>
        <dbReference type="Proteomes" id="UP001138500"/>
    </source>
</evidence>
<organism evidence="1 2">
    <name type="scientific">Teratosphaeria destructans</name>
    <dbReference type="NCBI Taxonomy" id="418781"/>
    <lineage>
        <taxon>Eukaryota</taxon>
        <taxon>Fungi</taxon>
        <taxon>Dikarya</taxon>
        <taxon>Ascomycota</taxon>
        <taxon>Pezizomycotina</taxon>
        <taxon>Dothideomycetes</taxon>
        <taxon>Dothideomycetidae</taxon>
        <taxon>Mycosphaerellales</taxon>
        <taxon>Teratosphaeriaceae</taxon>
        <taxon>Teratosphaeria</taxon>
    </lineage>
</organism>
<reference evidence="1 2" key="1">
    <citation type="journal article" date="2018" name="IMA Fungus">
        <title>IMA Genome-F 10: Nine draft genome sequences of Claviceps purpurea s.lat., including C. arundinis, C. humidiphila, and C. cf. spartinae, pseudomolecules for the pitch canker pathogen Fusarium circinatum, draft genome of Davidsoniella eucalypti, Grosmannia galeiformis, Quambalaria eucalypti, and Teratosphaeria destructans.</title>
        <authorList>
            <person name="Wingfield B.D."/>
            <person name="Liu M."/>
            <person name="Nguyen H.D."/>
            <person name="Lane F.A."/>
            <person name="Morgan S.W."/>
            <person name="De Vos L."/>
            <person name="Wilken P.M."/>
            <person name="Duong T.A."/>
            <person name="Aylward J."/>
            <person name="Coetzee M.P."/>
            <person name="Dadej K."/>
            <person name="De Beer Z.W."/>
            <person name="Findlay W."/>
            <person name="Havenga M."/>
            <person name="Kolarik M."/>
            <person name="Menzies J.G."/>
            <person name="Naidoo K."/>
            <person name="Pochopski O."/>
            <person name="Shoukouhi P."/>
            <person name="Santana Q.C."/>
            <person name="Seifert K.A."/>
            <person name="Soal N."/>
            <person name="Steenkamp E.T."/>
            <person name="Tatham C.T."/>
            <person name="van der Nest M.A."/>
            <person name="Wingfield M.J."/>
        </authorList>
    </citation>
    <scope>NUCLEOTIDE SEQUENCE [LARGE SCALE GENOMIC DNA]</scope>
    <source>
        <strain evidence="1">CMW44962</strain>
    </source>
</reference>
<comment type="caution">
    <text evidence="1">The sequence shown here is derived from an EMBL/GenBank/DDBJ whole genome shotgun (WGS) entry which is preliminary data.</text>
</comment>
<dbReference type="Proteomes" id="UP001138500">
    <property type="component" value="Unassembled WGS sequence"/>
</dbReference>
<dbReference type="OrthoDB" id="185373at2759"/>
<dbReference type="InterPro" id="IPR009453">
    <property type="entry name" value="ISN1"/>
</dbReference>
<keyword evidence="2" id="KW-1185">Reference proteome</keyword>
<name>A0A9W7T1V8_9PEZI</name>
<protein>
    <submittedName>
        <fullName evidence="1">IMP-specific 5'-nucleotidase 1</fullName>
    </submittedName>
</protein>
<gene>
    <name evidence="1" type="ORF">Tdes44962_MAKER10474</name>
</gene>
<dbReference type="GO" id="GO:0000287">
    <property type="term" value="F:magnesium ion binding"/>
    <property type="evidence" value="ECO:0007669"/>
    <property type="project" value="InterPro"/>
</dbReference>
<accession>A0A9W7T1V8</accession>
<sequence>MAHDAHARYSQIMADVERLIDDHIAHPAVSKLKLLVPTVGLFFTPISSPPTRLSGCVFFSKVEKSCVRTFSRDS</sequence>